<dbReference type="RefSeq" id="WP_164194899.1">
    <property type="nucleotide sequence ID" value="NZ_JAAGMR010000330.1"/>
</dbReference>
<sequence length="305" mass="32163">MRIRASVAAVTGALALSALAVPAAHADGSASAYRTEAVKIFNKAHAASAKQGVKGVRGGTPYDLDVTFSQFKVAKAIKVGTTNHVATTVTYTLTHGADVDITADDFLNGPFLYKGSFDEPDNMLFGDLPATCKVVTDTTAKCTGKVDIYPSDGELWNSDAGGWKGGGLAIAYNGQGDEENPDLSKVGVSEKGGLGSTSLQRYSRQTVNASPEPVKKGKTITVTGALTRANWEDNKYHGYTQQSVKLQFKKKGASAYTTLKTVKTDSKGNLKTTVKASADGYFRYSFAGTSTTPAIDSTADFVDVR</sequence>
<evidence type="ECO:0000313" key="3">
    <source>
        <dbReference type="Proteomes" id="UP000470520"/>
    </source>
</evidence>
<evidence type="ECO:0000256" key="1">
    <source>
        <dbReference type="SAM" id="SignalP"/>
    </source>
</evidence>
<proteinExistence type="predicted"/>
<evidence type="ECO:0000313" key="2">
    <source>
        <dbReference type="EMBL" id="NEB95719.1"/>
    </source>
</evidence>
<accession>A0A7K3R0M6</accession>
<dbReference type="EMBL" id="JAAGMR010000330">
    <property type="protein sequence ID" value="NEB95719.1"/>
    <property type="molecule type" value="Genomic_DNA"/>
</dbReference>
<feature type="signal peptide" evidence="1">
    <location>
        <begin position="1"/>
        <end position="26"/>
    </location>
</feature>
<dbReference type="Proteomes" id="UP000470520">
    <property type="component" value="Unassembled WGS sequence"/>
</dbReference>
<reference evidence="2 3" key="1">
    <citation type="submission" date="2020-01" db="EMBL/GenBank/DDBJ databases">
        <title>Insect and environment-associated Actinomycetes.</title>
        <authorList>
            <person name="Currrie C."/>
            <person name="Chevrette M."/>
            <person name="Carlson C."/>
            <person name="Stubbendieck R."/>
            <person name="Wendt-Pienkowski E."/>
        </authorList>
    </citation>
    <scope>NUCLEOTIDE SEQUENCE [LARGE SCALE GENOMIC DNA]</scope>
    <source>
        <strain evidence="2 3">SID7754</strain>
    </source>
</reference>
<keyword evidence="1" id="KW-0732">Signal</keyword>
<evidence type="ECO:0008006" key="4">
    <source>
        <dbReference type="Google" id="ProtNLM"/>
    </source>
</evidence>
<comment type="caution">
    <text evidence="2">The sequence shown here is derived from an EMBL/GenBank/DDBJ whole genome shotgun (WGS) entry which is preliminary data.</text>
</comment>
<feature type="chain" id="PRO_5029461744" description="Calcium-binding protein" evidence="1">
    <location>
        <begin position="27"/>
        <end position="305"/>
    </location>
</feature>
<gene>
    <name evidence="2" type="ORF">G3I21_29245</name>
</gene>
<name>A0A7K3R0M6_9ACTN</name>
<organism evidence="2 3">
    <name type="scientific">Streptomyces bauhiniae</name>
    <dbReference type="NCBI Taxonomy" id="2340725"/>
    <lineage>
        <taxon>Bacteria</taxon>
        <taxon>Bacillati</taxon>
        <taxon>Actinomycetota</taxon>
        <taxon>Actinomycetes</taxon>
        <taxon>Kitasatosporales</taxon>
        <taxon>Streptomycetaceae</taxon>
        <taxon>Streptomyces</taxon>
    </lineage>
</organism>
<dbReference type="AlphaFoldDB" id="A0A7K3R0M6"/>
<protein>
    <recommendedName>
        <fullName evidence="4">Calcium-binding protein</fullName>
    </recommendedName>
</protein>